<dbReference type="InterPro" id="IPR036514">
    <property type="entry name" value="SGNH_hydro_sf"/>
</dbReference>
<keyword evidence="2" id="KW-0378">Hydrolase</keyword>
<feature type="region of interest" description="Disordered" evidence="1">
    <location>
        <begin position="1"/>
        <end position="30"/>
    </location>
</feature>
<dbReference type="Proteomes" id="UP000007802">
    <property type="component" value="Unassembled WGS sequence"/>
</dbReference>
<dbReference type="HOGENOM" id="CLU_094636_0_0_1"/>
<proteinExistence type="predicted"/>
<dbReference type="Pfam" id="PF00657">
    <property type="entry name" value="Lipase_GDSL"/>
    <property type="match status" value="1"/>
</dbReference>
<accession>F2TCH6</accession>
<dbReference type="EMBL" id="GG749423">
    <property type="protein sequence ID" value="EGE80939.2"/>
    <property type="molecule type" value="Genomic_DNA"/>
</dbReference>
<dbReference type="AlphaFoldDB" id="F2TCH6"/>
<name>F2TCH6_AJEDA</name>
<sequence length="202" mass="22297">MLPPPPPSPSTTHAGPTVSNYAPTPAPQTPPSLAADDAVYAIWIGTNDLANHGFLTDMQEPNRTIADSMDFIYAGLDGVYARGALSFVLMNIPPMQLTPLSGTPERGGVGETWAWPDKLGNITRMTHLYNHPYEYLAALANVTGYNYHCNLDMSECQGLGNPESFMWFDYSHPSQRTEQIIGEQFLDVVSGENYMKRKRWAG</sequence>
<reference evidence="2" key="1">
    <citation type="submission" date="2010-03" db="EMBL/GenBank/DDBJ databases">
        <title>Annotation of Blastomyces dermatitidis strain ATCC 18188.</title>
        <authorList>
            <consortium name="The Broad Institute Genome Sequencing Platform"/>
            <consortium name="Broad Institute Genome Sequencing Center for Infectious Disease."/>
            <person name="Cuomo C."/>
            <person name="Klein B."/>
            <person name="Sullivan T."/>
            <person name="Heitman J."/>
            <person name="Young S."/>
            <person name="Zeng Q."/>
            <person name="Gargeya S."/>
            <person name="Alvarado L."/>
            <person name="Berlin A.M."/>
            <person name="Chapman S.B."/>
            <person name="Chen Z."/>
            <person name="Freedman E."/>
            <person name="Gellesch M."/>
            <person name="Goldberg J."/>
            <person name="Griggs A."/>
            <person name="Gujja S."/>
            <person name="Heilman E."/>
            <person name="Heiman D."/>
            <person name="Howarth C."/>
            <person name="Mehta T."/>
            <person name="Neiman D."/>
            <person name="Pearson M."/>
            <person name="Roberts A."/>
            <person name="Saif S."/>
            <person name="Shea T."/>
            <person name="Shenoy N."/>
            <person name="Sisk P."/>
            <person name="Stolte C."/>
            <person name="Sykes S."/>
            <person name="White J."/>
            <person name="Yandava C."/>
            <person name="Haas B."/>
            <person name="Nusbaum C."/>
            <person name="Birren B."/>
        </authorList>
    </citation>
    <scope>NUCLEOTIDE SEQUENCE [LARGE SCALE GENOMIC DNA]</scope>
    <source>
        <strain evidence="2">ATCC 18188</strain>
    </source>
</reference>
<dbReference type="InterPro" id="IPR001087">
    <property type="entry name" value="GDSL"/>
</dbReference>
<evidence type="ECO:0000313" key="2">
    <source>
        <dbReference type="EMBL" id="EGE80939.2"/>
    </source>
</evidence>
<dbReference type="OrthoDB" id="1600564at2759"/>
<gene>
    <name evidence="2" type="ORF">BDDG_03880</name>
</gene>
<dbReference type="GO" id="GO:0016788">
    <property type="term" value="F:hydrolase activity, acting on ester bonds"/>
    <property type="evidence" value="ECO:0007669"/>
    <property type="project" value="InterPro"/>
</dbReference>
<dbReference type="SUPFAM" id="SSF52266">
    <property type="entry name" value="SGNH hydrolase"/>
    <property type="match status" value="1"/>
</dbReference>
<organism evidence="2">
    <name type="scientific">Ajellomyces dermatitidis (strain ATCC 18188 / CBS 674.68)</name>
    <name type="common">Blastomyces dermatitidis</name>
    <dbReference type="NCBI Taxonomy" id="653446"/>
    <lineage>
        <taxon>Eukaryota</taxon>
        <taxon>Fungi</taxon>
        <taxon>Dikarya</taxon>
        <taxon>Ascomycota</taxon>
        <taxon>Pezizomycotina</taxon>
        <taxon>Eurotiomycetes</taxon>
        <taxon>Eurotiomycetidae</taxon>
        <taxon>Onygenales</taxon>
        <taxon>Ajellomycetaceae</taxon>
        <taxon>Blastomyces</taxon>
    </lineage>
</organism>
<feature type="compositionally biased region" description="Polar residues" evidence="1">
    <location>
        <begin position="11"/>
        <end position="22"/>
    </location>
</feature>
<protein>
    <submittedName>
        <fullName evidence="2">GDSL lipase/acylhydrolase</fullName>
    </submittedName>
</protein>
<dbReference type="Gene3D" id="3.40.50.1110">
    <property type="entry name" value="SGNH hydrolase"/>
    <property type="match status" value="1"/>
</dbReference>
<evidence type="ECO:0000256" key="1">
    <source>
        <dbReference type="SAM" id="MobiDB-lite"/>
    </source>
</evidence>